<dbReference type="Gene3D" id="1.10.3130.20">
    <property type="entry name" value="Phycobilisome linker domain"/>
    <property type="match status" value="2"/>
</dbReference>
<proteinExistence type="predicted"/>
<dbReference type="Pfam" id="PF13946">
    <property type="entry name" value="DUF4214"/>
    <property type="match status" value="2"/>
</dbReference>
<evidence type="ECO:0000313" key="4">
    <source>
        <dbReference type="Proteomes" id="UP000256988"/>
    </source>
</evidence>
<reference evidence="3 4" key="1">
    <citation type="submission" date="2018-07" db="EMBL/GenBank/DDBJ databases">
        <title>Genome sequencing of rice bacterial endophytes.</title>
        <authorList>
            <person name="Venturi V."/>
        </authorList>
    </citation>
    <scope>NUCLEOTIDE SEQUENCE [LARGE SCALE GENOMIC DNA]</scope>
    <source>
        <strain evidence="3 4">AG1002</strain>
    </source>
</reference>
<accession>A0A3D9EKM6</accession>
<dbReference type="Proteomes" id="UP000256988">
    <property type="component" value="Unassembled WGS sequence"/>
</dbReference>
<protein>
    <submittedName>
        <fullName evidence="3">V8-like Glu-specific endopeptidase</fullName>
    </submittedName>
</protein>
<dbReference type="EMBL" id="QRDL01000004">
    <property type="protein sequence ID" value="RED02935.1"/>
    <property type="molecule type" value="Genomic_DNA"/>
</dbReference>
<dbReference type="InterPro" id="IPR043504">
    <property type="entry name" value="Peptidase_S1_PA_chymotrypsin"/>
</dbReference>
<dbReference type="Pfam" id="PF13365">
    <property type="entry name" value="Trypsin_2"/>
    <property type="match status" value="1"/>
</dbReference>
<dbReference type="PANTHER" id="PTHR15462:SF8">
    <property type="entry name" value="SERINE PROTEASE"/>
    <property type="match status" value="1"/>
</dbReference>
<feature type="domain" description="DUF4214" evidence="2">
    <location>
        <begin position="360"/>
        <end position="427"/>
    </location>
</feature>
<keyword evidence="1" id="KW-0732">Signal</keyword>
<comment type="caution">
    <text evidence="3">The sequence shown here is derived from an EMBL/GenBank/DDBJ whole genome shotgun (WGS) entry which is preliminary data.</text>
</comment>
<dbReference type="Gene3D" id="2.40.10.10">
    <property type="entry name" value="Trypsin-like serine proteases"/>
    <property type="match status" value="2"/>
</dbReference>
<dbReference type="InterPro" id="IPR009003">
    <property type="entry name" value="Peptidase_S1_PA"/>
</dbReference>
<evidence type="ECO:0000256" key="1">
    <source>
        <dbReference type="ARBA" id="ARBA00022729"/>
    </source>
</evidence>
<dbReference type="InterPro" id="IPR025282">
    <property type="entry name" value="DUF4214"/>
</dbReference>
<organism evidence="3 4">
    <name type="scientific">Ectopseudomonas oleovorans</name>
    <name type="common">Pseudomonas oleovorans</name>
    <dbReference type="NCBI Taxonomy" id="301"/>
    <lineage>
        <taxon>Bacteria</taxon>
        <taxon>Pseudomonadati</taxon>
        <taxon>Pseudomonadota</taxon>
        <taxon>Gammaproteobacteria</taxon>
        <taxon>Pseudomonadales</taxon>
        <taxon>Pseudomonadaceae</taxon>
        <taxon>Ectopseudomonas</taxon>
    </lineage>
</organism>
<evidence type="ECO:0000259" key="2">
    <source>
        <dbReference type="Pfam" id="PF13946"/>
    </source>
</evidence>
<dbReference type="SUPFAM" id="SSF50494">
    <property type="entry name" value="Trypsin-like serine proteases"/>
    <property type="match status" value="1"/>
</dbReference>
<dbReference type="InterPro" id="IPR038255">
    <property type="entry name" value="PBS_linker_sf"/>
</dbReference>
<sequence length="662" mass="71800">MNEVTFRNVSPYKQVCYIQTYFSDGTVFRGSGTVVGANDVLTALHVVYSADHGGWATKIVVTPAADVDEHTGAFSAELGTYGARRVIGYSGNWDTNGDGVPSPDESGHDLALIGLDVNLGNVTGSLGYSSSQSGFNGTMLGYPSSGTGLMQETGTATYYPSYPIFYVNDGLGAGASGGPLLDANGNIRGVLSAGDQNDTFSWYAALTGNNYTWLNQQIAANDDLLADSQYKPTGPGVSSGTKLYDIFYEYQLGFDSSKTTQVYAYQGADALVMSGRYNDYFISKDSSDGSLRVYNFSTGNTSYLHDVNALVFNDKTLYVMTEDQAQIARLFTVLNRTPDFQGLAYWVDAYAHGTSFKTIADSFSQSQEFAQRYNAVDNAGFAGQLYQTILGRTGDSGGIAYWKSLLDNGLSRGDAMISFTNSDENHRRTEGNSGFIKIVDHTAWTDADMVYQKGAAFGTSYSDTIFESQLVLDSTKSSTVLGGAGIDTIYLSGSSQSYNRYTDQGNVVHLDATNGSKSIALHDMNVLSFQDRNVFVLDSAQAEVARLYTVFDRMPETGGLQYWIDKLAAGTTFQTIANTFSQSSEFAQRYNAVDNTGFAQQLYSTILHRNGDQGGIDYWKGQLDQGMSRGTAMVQFTNSTENHQLTEGQNGFIQLVGSTDWV</sequence>
<name>A0A3D9EKM6_ECTOL</name>
<feature type="domain" description="DUF4214" evidence="2">
    <location>
        <begin position="577"/>
        <end position="645"/>
    </location>
</feature>
<gene>
    <name evidence="3" type="ORF">DFO60_2974</name>
</gene>
<dbReference type="InterPro" id="IPR050966">
    <property type="entry name" value="Glutamyl_endopeptidase"/>
</dbReference>
<evidence type="ECO:0000313" key="3">
    <source>
        <dbReference type="EMBL" id="RED02935.1"/>
    </source>
</evidence>
<dbReference type="PANTHER" id="PTHR15462">
    <property type="entry name" value="SERINE PROTEASE"/>
    <property type="match status" value="1"/>
</dbReference>
<dbReference type="RefSeq" id="WP_115946302.1">
    <property type="nucleotide sequence ID" value="NZ_QRDL01000004.1"/>
</dbReference>
<dbReference type="AlphaFoldDB" id="A0A3D9EKM6"/>